<dbReference type="InterPro" id="IPR036291">
    <property type="entry name" value="NAD(P)-bd_dom_sf"/>
</dbReference>
<dbReference type="GO" id="GO:0005829">
    <property type="term" value="C:cytosol"/>
    <property type="evidence" value="ECO:0007669"/>
    <property type="project" value="TreeGrafter"/>
</dbReference>
<evidence type="ECO:0000313" key="6">
    <source>
        <dbReference type="Proteomes" id="UP000027432"/>
    </source>
</evidence>
<dbReference type="GO" id="GO:0050661">
    <property type="term" value="F:NADP binding"/>
    <property type="evidence" value="ECO:0007669"/>
    <property type="project" value="TreeGrafter"/>
</dbReference>
<proteinExistence type="predicted"/>
<sequence>MISGKTRLIAHLGYPTENFRAPMIYNPYFEKYGIDAVVMPMGCKPEDFEAFFPLVFKLSNIHGALITMPHKVSVLGLLDEISTTAQVAGSCNAVRLTPEGKLIGDQFDGEAFVRGLIRKGLVLKGARAYLSGCGGAGAAIAASLAKAGIAEIALQNRSPARMEALAERLASAYPALDVIIGHDHPAGFDLVVNASPLGAKAGDPLPIDVDLISAESFVGEVVMSAEITPFLAAAQEKGCRYQVGSDMLLEQIPAYLEFFEFRSATPEEVREVARITY</sequence>
<dbReference type="GO" id="GO:0009073">
    <property type="term" value="P:aromatic amino acid family biosynthetic process"/>
    <property type="evidence" value="ECO:0007669"/>
    <property type="project" value="UniProtKB-KW"/>
</dbReference>
<dbReference type="EMBL" id="AUND01000002">
    <property type="protein sequence ID" value="KEO55416.1"/>
    <property type="molecule type" value="Genomic_DNA"/>
</dbReference>
<dbReference type="Pfam" id="PF08501">
    <property type="entry name" value="Shikimate_dh_N"/>
    <property type="match status" value="1"/>
</dbReference>
<keyword evidence="3" id="KW-0028">Amino-acid biosynthesis</keyword>
<dbReference type="OrthoDB" id="7873617at2"/>
<dbReference type="Gene3D" id="3.40.50.10860">
    <property type="entry name" value="Leucine Dehydrogenase, chain A, domain 1"/>
    <property type="match status" value="1"/>
</dbReference>
<organism evidence="5 6">
    <name type="scientific">Thioclava pacifica DSM 10166</name>
    <dbReference type="NCBI Taxonomy" id="1353537"/>
    <lineage>
        <taxon>Bacteria</taxon>
        <taxon>Pseudomonadati</taxon>
        <taxon>Pseudomonadota</taxon>
        <taxon>Alphaproteobacteria</taxon>
        <taxon>Rhodobacterales</taxon>
        <taxon>Paracoccaceae</taxon>
        <taxon>Thioclava</taxon>
    </lineage>
</organism>
<feature type="domain" description="Shikimate dehydrogenase substrate binding N-terminal" evidence="4">
    <location>
        <begin position="13"/>
        <end position="94"/>
    </location>
</feature>
<dbReference type="eggNOG" id="COG0169">
    <property type="taxonomic scope" value="Bacteria"/>
</dbReference>
<dbReference type="AlphaFoldDB" id="A0A074JCN8"/>
<accession>A0A074JCN8</accession>
<dbReference type="GO" id="GO:0004764">
    <property type="term" value="F:shikimate 3-dehydrogenase (NADP+) activity"/>
    <property type="evidence" value="ECO:0007669"/>
    <property type="project" value="InterPro"/>
</dbReference>
<keyword evidence="3" id="KW-0057">Aromatic amino acid biosynthesis</keyword>
<keyword evidence="2" id="KW-0560">Oxidoreductase</keyword>
<dbReference type="RefSeq" id="WP_038073632.1">
    <property type="nucleotide sequence ID" value="NZ_AUND01000002.1"/>
</dbReference>
<evidence type="ECO:0000313" key="5">
    <source>
        <dbReference type="EMBL" id="KEO55416.1"/>
    </source>
</evidence>
<comment type="pathway">
    <text evidence="1">Metabolic intermediate biosynthesis; chorismate biosynthesis; chorismate from D-erythrose 4-phosphate and phosphoenolpyruvate: step 4/7.</text>
</comment>
<dbReference type="Gene3D" id="3.40.50.720">
    <property type="entry name" value="NAD(P)-binding Rossmann-like Domain"/>
    <property type="match status" value="1"/>
</dbReference>
<dbReference type="STRING" id="1353537.TP2_15355"/>
<dbReference type="SUPFAM" id="SSF53223">
    <property type="entry name" value="Aminoacid dehydrogenase-like, N-terminal domain"/>
    <property type="match status" value="1"/>
</dbReference>
<protein>
    <recommendedName>
        <fullName evidence="4">Shikimate dehydrogenase substrate binding N-terminal domain-containing protein</fullName>
    </recommendedName>
</protein>
<keyword evidence="6" id="KW-1185">Reference proteome</keyword>
<reference evidence="5 6" key="1">
    <citation type="submission" date="2013-07" db="EMBL/GenBank/DDBJ databases">
        <title>Thioclava pacifica DSM 10166 Genome Sequencing.</title>
        <authorList>
            <person name="Lai Q."/>
            <person name="Shao Z."/>
        </authorList>
    </citation>
    <scope>NUCLEOTIDE SEQUENCE [LARGE SCALE GENOMIC DNA]</scope>
    <source>
        <strain evidence="5 6">DSM 10166</strain>
    </source>
</reference>
<dbReference type="GO" id="GO:0019632">
    <property type="term" value="P:shikimate metabolic process"/>
    <property type="evidence" value="ECO:0007669"/>
    <property type="project" value="TreeGrafter"/>
</dbReference>
<gene>
    <name evidence="5" type="ORF">TP2_15355</name>
</gene>
<dbReference type="PANTHER" id="PTHR21089:SF1">
    <property type="entry name" value="BIFUNCTIONAL 3-DEHYDROQUINATE DEHYDRATASE_SHIKIMATE DEHYDROGENASE, CHLOROPLASTIC"/>
    <property type="match status" value="1"/>
</dbReference>
<dbReference type="InterPro" id="IPR046346">
    <property type="entry name" value="Aminoacid_DH-like_N_sf"/>
</dbReference>
<dbReference type="SUPFAM" id="SSF51735">
    <property type="entry name" value="NAD(P)-binding Rossmann-fold domains"/>
    <property type="match status" value="1"/>
</dbReference>
<evidence type="ECO:0000256" key="1">
    <source>
        <dbReference type="ARBA" id="ARBA00004871"/>
    </source>
</evidence>
<dbReference type="InterPro" id="IPR022893">
    <property type="entry name" value="Shikimate_DH_fam"/>
</dbReference>
<evidence type="ECO:0000259" key="4">
    <source>
        <dbReference type="Pfam" id="PF08501"/>
    </source>
</evidence>
<dbReference type="InterPro" id="IPR013708">
    <property type="entry name" value="Shikimate_DH-bd_N"/>
</dbReference>
<dbReference type="Proteomes" id="UP000027432">
    <property type="component" value="Unassembled WGS sequence"/>
</dbReference>
<dbReference type="GO" id="GO:0009423">
    <property type="term" value="P:chorismate biosynthetic process"/>
    <property type="evidence" value="ECO:0007669"/>
    <property type="project" value="TreeGrafter"/>
</dbReference>
<name>A0A074JCN8_9RHOB</name>
<evidence type="ECO:0000256" key="2">
    <source>
        <dbReference type="ARBA" id="ARBA00023002"/>
    </source>
</evidence>
<comment type="caution">
    <text evidence="5">The sequence shown here is derived from an EMBL/GenBank/DDBJ whole genome shotgun (WGS) entry which is preliminary data.</text>
</comment>
<evidence type="ECO:0000256" key="3">
    <source>
        <dbReference type="ARBA" id="ARBA00023141"/>
    </source>
</evidence>
<dbReference type="PANTHER" id="PTHR21089">
    <property type="entry name" value="SHIKIMATE DEHYDROGENASE"/>
    <property type="match status" value="1"/>
</dbReference>